<dbReference type="EMBL" id="BLIP01000001">
    <property type="protein sequence ID" value="GFE23079.1"/>
    <property type="molecule type" value="Genomic_DNA"/>
</dbReference>
<proteinExistence type="predicted"/>
<dbReference type="InterPro" id="IPR016181">
    <property type="entry name" value="Acyl_CoA_acyltransferase"/>
</dbReference>
<feature type="domain" description="N-acetyltransferase" evidence="1">
    <location>
        <begin position="142"/>
        <end position="296"/>
    </location>
</feature>
<evidence type="ECO:0000313" key="2">
    <source>
        <dbReference type="EMBL" id="GFE23079.1"/>
    </source>
</evidence>
<name>A0A640THP0_STRNI</name>
<sequence>MTMVASASSPAPVTLRPYDPMDQTAVLVLIDADRLPGQPQVTPAMLAEAMRGSAAQEDSWWGEFGPPSVQVAVSAAGGLVGVISCARRTKDDTGLIQWLHCREDATVAEALIAHALTTLPPRPVEAFQFATALTQGLEALPARHRPVTRAALEHAGFAGERLWRCMRADLPRPELPRASDIRIVAEPERRAARKLQVRRDDRTVAEAVIGLPLQGIGVLWWIEVSPDARGHGLGRAVLGSALQALSDLGADQVVLYVDDDEPPGGERDRTAANALYESAGFVEVDHLWSYSLHRGR</sequence>
<dbReference type="PROSITE" id="PS51186">
    <property type="entry name" value="GNAT"/>
    <property type="match status" value="1"/>
</dbReference>
<dbReference type="CDD" id="cd04301">
    <property type="entry name" value="NAT_SF"/>
    <property type="match status" value="1"/>
</dbReference>
<accession>A0A640THP0</accession>
<dbReference type="Pfam" id="PF00583">
    <property type="entry name" value="Acetyltransf_1"/>
    <property type="match status" value="1"/>
</dbReference>
<dbReference type="GO" id="GO:0016747">
    <property type="term" value="F:acyltransferase activity, transferring groups other than amino-acyl groups"/>
    <property type="evidence" value="ECO:0007669"/>
    <property type="project" value="InterPro"/>
</dbReference>
<evidence type="ECO:0000313" key="3">
    <source>
        <dbReference type="Proteomes" id="UP000429552"/>
    </source>
</evidence>
<dbReference type="AlphaFoldDB" id="A0A640THP0"/>
<dbReference type="SUPFAM" id="SSF55729">
    <property type="entry name" value="Acyl-CoA N-acyltransferases (Nat)"/>
    <property type="match status" value="1"/>
</dbReference>
<dbReference type="InterPro" id="IPR000182">
    <property type="entry name" value="GNAT_dom"/>
</dbReference>
<dbReference type="Gene3D" id="3.40.630.30">
    <property type="match status" value="2"/>
</dbReference>
<gene>
    <name evidence="2" type="ORF">Sliba_35320</name>
</gene>
<comment type="caution">
    <text evidence="2">The sequence shown here is derived from an EMBL/GenBank/DDBJ whole genome shotgun (WGS) entry which is preliminary data.</text>
</comment>
<reference evidence="2 3" key="1">
    <citation type="submission" date="2019-12" db="EMBL/GenBank/DDBJ databases">
        <title>Whole genome shotgun sequence of Streptomyces libani subsp. libani NBRC 13452.</title>
        <authorList>
            <person name="Ichikawa N."/>
            <person name="Kimura A."/>
            <person name="Kitahashi Y."/>
            <person name="Komaki H."/>
            <person name="Tamura T."/>
        </authorList>
    </citation>
    <scope>NUCLEOTIDE SEQUENCE [LARGE SCALE GENOMIC DNA]</scope>
    <source>
        <strain evidence="2 3">NBRC 13452</strain>
    </source>
</reference>
<evidence type="ECO:0000259" key="1">
    <source>
        <dbReference type="PROSITE" id="PS51186"/>
    </source>
</evidence>
<protein>
    <recommendedName>
        <fullName evidence="1">N-acetyltransferase domain-containing protein</fullName>
    </recommendedName>
</protein>
<organism evidence="2 3">
    <name type="scientific">Streptomyces nigrescens</name>
    <dbReference type="NCBI Taxonomy" id="1920"/>
    <lineage>
        <taxon>Bacteria</taxon>
        <taxon>Bacillati</taxon>
        <taxon>Actinomycetota</taxon>
        <taxon>Actinomycetes</taxon>
        <taxon>Kitasatosporales</taxon>
        <taxon>Streptomycetaceae</taxon>
        <taxon>Streptomyces</taxon>
    </lineage>
</organism>
<dbReference type="Proteomes" id="UP000429552">
    <property type="component" value="Unassembled WGS sequence"/>
</dbReference>